<dbReference type="SUPFAM" id="SSF55144">
    <property type="entry name" value="LigT-like"/>
    <property type="match status" value="1"/>
</dbReference>
<evidence type="ECO:0000313" key="1">
    <source>
        <dbReference type="EMBL" id="NNV56197.1"/>
    </source>
</evidence>
<reference evidence="1" key="1">
    <citation type="submission" date="2019-10" db="EMBL/GenBank/DDBJ databases">
        <title>Draft genome sequence of Panacibacter sp. KCS-6.</title>
        <authorList>
            <person name="Yim K.J."/>
        </authorList>
    </citation>
    <scope>NUCLEOTIDE SEQUENCE</scope>
    <source>
        <strain evidence="1">KCS-6</strain>
    </source>
</reference>
<dbReference type="GO" id="GO:0016874">
    <property type="term" value="F:ligase activity"/>
    <property type="evidence" value="ECO:0007669"/>
    <property type="project" value="UniProtKB-KW"/>
</dbReference>
<organism evidence="1 2">
    <name type="scientific">Limnovirga soli</name>
    <dbReference type="NCBI Taxonomy" id="2656915"/>
    <lineage>
        <taxon>Bacteria</taxon>
        <taxon>Pseudomonadati</taxon>
        <taxon>Bacteroidota</taxon>
        <taxon>Chitinophagia</taxon>
        <taxon>Chitinophagales</taxon>
        <taxon>Chitinophagaceae</taxon>
        <taxon>Limnovirga</taxon>
    </lineage>
</organism>
<proteinExistence type="predicted"/>
<dbReference type="Gene3D" id="3.90.1140.10">
    <property type="entry name" value="Cyclic phosphodiesterase"/>
    <property type="match status" value="1"/>
</dbReference>
<accession>A0A8J8FGE6</accession>
<keyword evidence="2" id="KW-1185">Reference proteome</keyword>
<protein>
    <submittedName>
        <fullName evidence="1">2'-5' RNA ligase family protein</fullName>
    </submittedName>
</protein>
<gene>
    <name evidence="1" type="ORF">GD597_12060</name>
</gene>
<sequence length="170" mass="19507">MISKIRKQLTLFVAASEAQTIEWVRQAYNPNQFKLIKAHVTLCREDEIQQLDQVIANLQALSHPEIVIEFAPVERFDNGKGLFLPALPNNKTFHELRRKVLAGPANNPRKQMPHITLMHPNNSTCTNQIFQEMQSIEFPSKLHFSTISLIEQKDGGKWEIVSDFVFNKNA</sequence>
<name>A0A8J8FGE6_9BACT</name>
<evidence type="ECO:0000313" key="2">
    <source>
        <dbReference type="Proteomes" id="UP000598971"/>
    </source>
</evidence>
<dbReference type="RefSeq" id="WP_171608125.1">
    <property type="nucleotide sequence ID" value="NZ_WHPF01000007.1"/>
</dbReference>
<dbReference type="AlphaFoldDB" id="A0A8J8FGE6"/>
<comment type="caution">
    <text evidence="1">The sequence shown here is derived from an EMBL/GenBank/DDBJ whole genome shotgun (WGS) entry which is preliminary data.</text>
</comment>
<dbReference type="InterPro" id="IPR009097">
    <property type="entry name" value="Cyclic_Pdiesterase"/>
</dbReference>
<dbReference type="InterPro" id="IPR050580">
    <property type="entry name" value="2H_phosphoesterase_YjcG-like"/>
</dbReference>
<keyword evidence="1" id="KW-0436">Ligase</keyword>
<dbReference type="Proteomes" id="UP000598971">
    <property type="component" value="Unassembled WGS sequence"/>
</dbReference>
<dbReference type="EMBL" id="WHPF01000007">
    <property type="protein sequence ID" value="NNV56197.1"/>
    <property type="molecule type" value="Genomic_DNA"/>
</dbReference>
<dbReference type="Pfam" id="PF13563">
    <property type="entry name" value="2_5_RNA_ligase2"/>
    <property type="match status" value="1"/>
</dbReference>
<dbReference type="PANTHER" id="PTHR40037:SF1">
    <property type="entry name" value="PHOSPHOESTERASE SAOUHSC_00951-RELATED"/>
    <property type="match status" value="1"/>
</dbReference>
<dbReference type="PANTHER" id="PTHR40037">
    <property type="entry name" value="PHOSPHOESTERASE YJCG-RELATED"/>
    <property type="match status" value="1"/>
</dbReference>